<dbReference type="EMBL" id="JAMXIB010000005">
    <property type="protein sequence ID" value="MCO5724823.1"/>
    <property type="molecule type" value="Genomic_DNA"/>
</dbReference>
<evidence type="ECO:0000256" key="1">
    <source>
        <dbReference type="SAM" id="SignalP"/>
    </source>
</evidence>
<sequence>MKMKRSLLLLPILWCSLATAQVKIGDNPQNIGPASLLELESTDRVLVITRVTTAQMDAITPSRGGLVYNTEEDCLFYHNGQRWINLCEALGLSFTAEAIVNDFPTIAITRLGDTVNFEVGQIRGENIVDRSIRGNDIGIDVVDQSNIAPDAIGTSELADNAVTPEELDLNLVTLGTFTNDVGYLTSVDLQAAAIGYDPTASGLVATNVQEALDVLDTNVDTIGLVPLGDGTYEFTDGAGISTVINTNGLIISGTIAGNPIAILTSADASSEVINETITSLSDNGDGAITFTGEDGLPQTVAKANLTTPGNGAYTFTNNDGTDLTFDLNAAALPFNNATNGFAANSVQEAIEEVQNGSSDNQDLANVLAQGNDAGGVLIRNILDPELAQDAATRAFVEEAIIDLVGSGEGDAPNEYNVSFAVVGDSLVIRDAQTSYAVGLNQLDLQDISTDNTPGNISIDNGSTLILNVDDADSNPANENQTVSAGTGIIINQIDQNFEVINDAPDQEITLADGGSGNVTIGGGYPNFTIDVTSAIPTGTPGSIFFSDGAGSLVENNAQLFWDNLELKLYVGNQVITDSDVKLNVGGTIRTQFIKGASGSSGLPTYRFNDNQDTGMYLEDASGILAFSTNNIEALRIDNIQNVGIQQASPSSALHLGGSFATPIRSEATNVTLTEADHTVILETGVTLLTLPPADISNAGRIYIIKNKTGVNVPTNLNYLDLNGIASNDIAPGVIWLQSDGIGNWEQIN</sequence>
<feature type="signal peptide" evidence="1">
    <location>
        <begin position="1"/>
        <end position="20"/>
    </location>
</feature>
<name>A0ABT1AZQ2_9FLAO</name>
<evidence type="ECO:0000313" key="3">
    <source>
        <dbReference type="Proteomes" id="UP001206312"/>
    </source>
</evidence>
<comment type="caution">
    <text evidence="2">The sequence shown here is derived from an EMBL/GenBank/DDBJ whole genome shotgun (WGS) entry which is preliminary data.</text>
</comment>
<organism evidence="2 3">
    <name type="scientific">Robiginitalea marina</name>
    <dbReference type="NCBI Taxonomy" id="2954105"/>
    <lineage>
        <taxon>Bacteria</taxon>
        <taxon>Pseudomonadati</taxon>
        <taxon>Bacteroidota</taxon>
        <taxon>Flavobacteriia</taxon>
        <taxon>Flavobacteriales</taxon>
        <taxon>Flavobacteriaceae</taxon>
        <taxon>Robiginitalea</taxon>
    </lineage>
</organism>
<accession>A0ABT1AZQ2</accession>
<feature type="chain" id="PRO_5047489861" evidence="1">
    <location>
        <begin position="21"/>
        <end position="748"/>
    </location>
</feature>
<proteinExistence type="predicted"/>
<dbReference type="Proteomes" id="UP001206312">
    <property type="component" value="Unassembled WGS sequence"/>
</dbReference>
<evidence type="ECO:0000313" key="2">
    <source>
        <dbReference type="EMBL" id="MCO5724823.1"/>
    </source>
</evidence>
<keyword evidence="1" id="KW-0732">Signal</keyword>
<dbReference type="RefSeq" id="WP_252741197.1">
    <property type="nucleotide sequence ID" value="NZ_JAMXIB010000005.1"/>
</dbReference>
<gene>
    <name evidence="2" type="ORF">NG653_08125</name>
</gene>
<keyword evidence="3" id="KW-1185">Reference proteome</keyword>
<protein>
    <submittedName>
        <fullName evidence="2">Uncharacterized protein</fullName>
    </submittedName>
</protein>
<reference evidence="2 3" key="1">
    <citation type="submission" date="2022-06" db="EMBL/GenBank/DDBJ databases">
        <authorList>
            <person name="Xuan X."/>
        </authorList>
    </citation>
    <scope>NUCLEOTIDE SEQUENCE [LARGE SCALE GENOMIC DNA]</scope>
    <source>
        <strain evidence="2 3">2V75</strain>
    </source>
</reference>